<protein>
    <recommendedName>
        <fullName evidence="1">CRAL-TRIO domain-containing protein</fullName>
    </recommendedName>
</protein>
<organism evidence="2 3">
    <name type="scientific">Polypedilum vanderplanki</name>
    <name type="common">Sleeping chironomid midge</name>
    <dbReference type="NCBI Taxonomy" id="319348"/>
    <lineage>
        <taxon>Eukaryota</taxon>
        <taxon>Metazoa</taxon>
        <taxon>Ecdysozoa</taxon>
        <taxon>Arthropoda</taxon>
        <taxon>Hexapoda</taxon>
        <taxon>Insecta</taxon>
        <taxon>Pterygota</taxon>
        <taxon>Neoptera</taxon>
        <taxon>Endopterygota</taxon>
        <taxon>Diptera</taxon>
        <taxon>Nematocera</taxon>
        <taxon>Chironomoidea</taxon>
        <taxon>Chironomidae</taxon>
        <taxon>Chironominae</taxon>
        <taxon>Polypedilum</taxon>
        <taxon>Polypedilum</taxon>
    </lineage>
</organism>
<dbReference type="Proteomes" id="UP001107558">
    <property type="component" value="Chromosome 2"/>
</dbReference>
<dbReference type="EMBL" id="JADBJN010000002">
    <property type="protein sequence ID" value="KAG5676519.1"/>
    <property type="molecule type" value="Genomic_DNA"/>
</dbReference>
<feature type="domain" description="CRAL-TRIO" evidence="1">
    <location>
        <begin position="120"/>
        <end position="282"/>
    </location>
</feature>
<dbReference type="PRINTS" id="PR00180">
    <property type="entry name" value="CRETINALDHBP"/>
</dbReference>
<dbReference type="CDD" id="cd00170">
    <property type="entry name" value="SEC14"/>
    <property type="match status" value="1"/>
</dbReference>
<sequence length="413" mass="48231">MRSNKSSKSNSPSKNHICDFSIDPHAEFEGELNRSLDKTWRDKAEKELNENSETGSKIKQLRNFIISSDLNKKGREDDAFLLRFLRAKKFDVDKSFKMMQKYYWMKEHSPELFHVSPPSDLKAMFEMQIQCMLPQKDLQGRQIYLFRVEKCDPYKVPVEHVFRSNVLALEDAIRSPEVQIGGLVVLLDMAGLSLGHAKYLSPHLAKRTVEVVQEAFPLRFKAFHILHEPFYFDAVLAMLKPFLKDKIRRRIHLHGNDLNSLYKHIPKDCLPAEYGGTQPAFDNKIWRSRILNNEEYFNRLESYGNGCENEIINNINNMDLHHHHKHYEASGSDDDEIYCDAEDDNKSLDVECDGNSIQFIDTETEDSEEYDSDRVLSPRKKAMPPIESLEEMFLKHEFSTFTLKEKEFDEIKP</sequence>
<evidence type="ECO:0000259" key="1">
    <source>
        <dbReference type="PROSITE" id="PS50191"/>
    </source>
</evidence>
<reference evidence="2" key="1">
    <citation type="submission" date="2021-03" db="EMBL/GenBank/DDBJ databases">
        <title>Chromosome level genome of the anhydrobiotic midge Polypedilum vanderplanki.</title>
        <authorList>
            <person name="Yoshida Y."/>
            <person name="Kikawada T."/>
            <person name="Gusev O."/>
        </authorList>
    </citation>
    <scope>NUCLEOTIDE SEQUENCE</scope>
    <source>
        <strain evidence="2">NIAS01</strain>
        <tissue evidence="2">Whole body or cell culture</tissue>
    </source>
</reference>
<dbReference type="OrthoDB" id="75724at2759"/>
<accession>A0A9J6C3C6</accession>
<dbReference type="SUPFAM" id="SSF46938">
    <property type="entry name" value="CRAL/TRIO N-terminal domain"/>
    <property type="match status" value="1"/>
</dbReference>
<dbReference type="Gene3D" id="3.40.525.10">
    <property type="entry name" value="CRAL-TRIO lipid binding domain"/>
    <property type="match status" value="1"/>
</dbReference>
<dbReference type="SMART" id="SM00516">
    <property type="entry name" value="SEC14"/>
    <property type="match status" value="1"/>
</dbReference>
<name>A0A9J6C3C6_POLVA</name>
<dbReference type="GO" id="GO:1902936">
    <property type="term" value="F:phosphatidylinositol bisphosphate binding"/>
    <property type="evidence" value="ECO:0007669"/>
    <property type="project" value="TreeGrafter"/>
</dbReference>
<dbReference type="InterPro" id="IPR036273">
    <property type="entry name" value="CRAL/TRIO_N_dom_sf"/>
</dbReference>
<dbReference type="InterPro" id="IPR036865">
    <property type="entry name" value="CRAL-TRIO_dom_sf"/>
</dbReference>
<gene>
    <name evidence="2" type="ORF">PVAND_006348</name>
</gene>
<dbReference type="Pfam" id="PF00650">
    <property type="entry name" value="CRAL_TRIO"/>
    <property type="match status" value="1"/>
</dbReference>
<dbReference type="PANTHER" id="PTHR10174">
    <property type="entry name" value="ALPHA-TOCOPHEROL TRANSFER PROTEIN-RELATED"/>
    <property type="match status" value="1"/>
</dbReference>
<keyword evidence="3" id="KW-1185">Reference proteome</keyword>
<dbReference type="SMART" id="SM01100">
    <property type="entry name" value="CRAL_TRIO_N"/>
    <property type="match status" value="1"/>
</dbReference>
<dbReference type="SUPFAM" id="SSF52087">
    <property type="entry name" value="CRAL/TRIO domain"/>
    <property type="match status" value="1"/>
</dbReference>
<dbReference type="InterPro" id="IPR011074">
    <property type="entry name" value="CRAL/TRIO_N_dom"/>
</dbReference>
<dbReference type="InterPro" id="IPR001251">
    <property type="entry name" value="CRAL-TRIO_dom"/>
</dbReference>
<dbReference type="Gene3D" id="1.20.5.1200">
    <property type="entry name" value="Alpha-tocopherol transfer"/>
    <property type="match status" value="1"/>
</dbReference>
<dbReference type="Gene3D" id="1.10.8.20">
    <property type="entry name" value="N-terminal domain of phosphatidylinositol transfer protein sec14p"/>
    <property type="match status" value="1"/>
</dbReference>
<evidence type="ECO:0000313" key="3">
    <source>
        <dbReference type="Proteomes" id="UP001107558"/>
    </source>
</evidence>
<proteinExistence type="predicted"/>
<dbReference type="AlphaFoldDB" id="A0A9J6C3C6"/>
<dbReference type="GO" id="GO:0016020">
    <property type="term" value="C:membrane"/>
    <property type="evidence" value="ECO:0007669"/>
    <property type="project" value="TreeGrafter"/>
</dbReference>
<evidence type="ECO:0000313" key="2">
    <source>
        <dbReference type="EMBL" id="KAG5676519.1"/>
    </source>
</evidence>
<dbReference type="Pfam" id="PF03765">
    <property type="entry name" value="CRAL_TRIO_N"/>
    <property type="match status" value="1"/>
</dbReference>
<comment type="caution">
    <text evidence="2">The sequence shown here is derived from an EMBL/GenBank/DDBJ whole genome shotgun (WGS) entry which is preliminary data.</text>
</comment>
<dbReference type="PROSITE" id="PS50191">
    <property type="entry name" value="CRAL_TRIO"/>
    <property type="match status" value="1"/>
</dbReference>
<dbReference type="PANTHER" id="PTHR10174:SF130">
    <property type="entry name" value="ALPHA-TOCOPHEROL TRANSFER PROTEIN-LIKE"/>
    <property type="match status" value="1"/>
</dbReference>